<dbReference type="InterPro" id="IPR009100">
    <property type="entry name" value="AcylCoA_DH/oxidase_NM_dom_sf"/>
</dbReference>
<keyword evidence="3 6" id="KW-0285">Flavoprotein</keyword>
<dbReference type="InterPro" id="IPR046373">
    <property type="entry name" value="Acyl-CoA_Oxase/DH_mid-dom_sf"/>
</dbReference>
<evidence type="ECO:0000256" key="3">
    <source>
        <dbReference type="ARBA" id="ARBA00022630"/>
    </source>
</evidence>
<reference evidence="10 11" key="1">
    <citation type="submission" date="2017-12" db="EMBL/GenBank/DDBJ databases">
        <title>Taxonomic description and draft genome of Pradoshia cofamensis Gen. nov., sp. nov., a thermotolerant bacillale isolated from anterior gut of earthworm Eisenia fetida.</title>
        <authorList>
            <person name="Saha T."/>
            <person name="Chakraborty R."/>
        </authorList>
    </citation>
    <scope>NUCLEOTIDE SEQUENCE [LARGE SCALE GENOMIC DNA]</scope>
    <source>
        <strain evidence="10 11">EAG3</strain>
    </source>
</reference>
<evidence type="ECO:0000259" key="8">
    <source>
        <dbReference type="Pfam" id="PF02770"/>
    </source>
</evidence>
<dbReference type="SUPFAM" id="SSF47203">
    <property type="entry name" value="Acyl-CoA dehydrogenase C-terminal domain-like"/>
    <property type="match status" value="1"/>
</dbReference>
<evidence type="ECO:0000313" key="10">
    <source>
        <dbReference type="EMBL" id="PQD97106.1"/>
    </source>
</evidence>
<comment type="caution">
    <text evidence="10">The sequence shown here is derived from an EMBL/GenBank/DDBJ whole genome shotgun (WGS) entry which is preliminary data.</text>
</comment>
<dbReference type="Proteomes" id="UP000239663">
    <property type="component" value="Unassembled WGS sequence"/>
</dbReference>
<dbReference type="PROSITE" id="PS00073">
    <property type="entry name" value="ACYL_COA_DH_2"/>
    <property type="match status" value="1"/>
</dbReference>
<evidence type="ECO:0000256" key="2">
    <source>
        <dbReference type="ARBA" id="ARBA00009347"/>
    </source>
</evidence>
<dbReference type="Pfam" id="PF02771">
    <property type="entry name" value="Acyl-CoA_dh_N"/>
    <property type="match status" value="1"/>
</dbReference>
<dbReference type="SUPFAM" id="SSF56645">
    <property type="entry name" value="Acyl-CoA dehydrogenase NM domain-like"/>
    <property type="match status" value="1"/>
</dbReference>
<feature type="domain" description="Acyl-CoA dehydrogenase/oxidase N-terminal" evidence="9">
    <location>
        <begin position="7"/>
        <end position="117"/>
    </location>
</feature>
<evidence type="ECO:0000313" key="11">
    <source>
        <dbReference type="Proteomes" id="UP000239663"/>
    </source>
</evidence>
<dbReference type="InterPro" id="IPR006091">
    <property type="entry name" value="Acyl-CoA_Oxase/DH_mid-dom"/>
</dbReference>
<feature type="domain" description="Acyl-CoA dehydrogenase/oxidase C-terminal" evidence="7">
    <location>
        <begin position="228"/>
        <end position="376"/>
    </location>
</feature>
<evidence type="ECO:0000256" key="5">
    <source>
        <dbReference type="ARBA" id="ARBA00023002"/>
    </source>
</evidence>
<dbReference type="RefSeq" id="WP_104848201.1">
    <property type="nucleotide sequence ID" value="NZ_PKOZ01000001.1"/>
</dbReference>
<dbReference type="Gene3D" id="1.10.540.10">
    <property type="entry name" value="Acyl-CoA dehydrogenase/oxidase, N-terminal domain"/>
    <property type="match status" value="1"/>
</dbReference>
<dbReference type="OrthoDB" id="9802447at2"/>
<dbReference type="GO" id="GO:0003995">
    <property type="term" value="F:acyl-CoA dehydrogenase activity"/>
    <property type="evidence" value="ECO:0007669"/>
    <property type="project" value="InterPro"/>
</dbReference>
<dbReference type="Gene3D" id="2.40.110.10">
    <property type="entry name" value="Butyryl-CoA Dehydrogenase, subunit A, domain 2"/>
    <property type="match status" value="1"/>
</dbReference>
<gene>
    <name evidence="10" type="ORF">CYL18_04315</name>
</gene>
<dbReference type="EMBL" id="PKOZ01000001">
    <property type="protein sequence ID" value="PQD97106.1"/>
    <property type="molecule type" value="Genomic_DNA"/>
</dbReference>
<comment type="cofactor">
    <cofactor evidence="1 6">
        <name>FAD</name>
        <dbReference type="ChEBI" id="CHEBI:57692"/>
    </cofactor>
</comment>
<keyword evidence="11" id="KW-1185">Reference proteome</keyword>
<dbReference type="InterPro" id="IPR036250">
    <property type="entry name" value="AcylCo_DH-like_C"/>
</dbReference>
<name>A0A2S7N507_9BACI</name>
<dbReference type="InterPro" id="IPR009075">
    <property type="entry name" value="AcylCo_DH/oxidase_C"/>
</dbReference>
<dbReference type="PANTHER" id="PTHR43884:SF12">
    <property type="entry name" value="ISOVALERYL-COA DEHYDROGENASE, MITOCHONDRIAL-RELATED"/>
    <property type="match status" value="1"/>
</dbReference>
<sequence>MASYLKEEHLIFRDSVRRFLQKEVIPYYREWTKQKSVPDDFFKKMGDQGFLVPWADEKYGGFNADFIYSVILAEEFERVESGIGGCVLHNDIIVPYLYDLGTEEQRKRWIPKCITGEWSTAIAMTEPGTGSDLGNLQTRAVRDGDHYIITGEKTFISNGLRAGLVIVACKTDPSAGHKGISLIVVEEGTPGFIRGKKLEKIGQPAGDTSELIFEDARVPADNLLGEENKGFYYLMEKLQQERLMCAIQAIAAAEESLRITIDYVKQREAFGKPISKLQNTQFKIAEMATEVALGRSFIDDLIVRHMDGEDVVTEVSMAKWWVTDMAKRLVANCMQLHGGYGFMEEYAIARRYRDIAVTSIYAGTNEIMKQIIAKKIGL</sequence>
<evidence type="ECO:0000259" key="9">
    <source>
        <dbReference type="Pfam" id="PF02771"/>
    </source>
</evidence>
<accession>A0A2S7N507</accession>
<organism evidence="10 11">
    <name type="scientific">Pradoshia eiseniae</name>
    <dbReference type="NCBI Taxonomy" id="2064768"/>
    <lineage>
        <taxon>Bacteria</taxon>
        <taxon>Bacillati</taxon>
        <taxon>Bacillota</taxon>
        <taxon>Bacilli</taxon>
        <taxon>Bacillales</taxon>
        <taxon>Bacillaceae</taxon>
        <taxon>Pradoshia</taxon>
    </lineage>
</organism>
<evidence type="ECO:0000256" key="4">
    <source>
        <dbReference type="ARBA" id="ARBA00022827"/>
    </source>
</evidence>
<evidence type="ECO:0000259" key="7">
    <source>
        <dbReference type="Pfam" id="PF00441"/>
    </source>
</evidence>
<keyword evidence="4 6" id="KW-0274">FAD</keyword>
<dbReference type="InterPro" id="IPR006089">
    <property type="entry name" value="Acyl-CoA_DH_CS"/>
</dbReference>
<feature type="domain" description="Acyl-CoA oxidase/dehydrogenase middle" evidence="8">
    <location>
        <begin position="121"/>
        <end position="215"/>
    </location>
</feature>
<dbReference type="Gene3D" id="1.20.140.10">
    <property type="entry name" value="Butyryl-CoA Dehydrogenase, subunit A, domain 3"/>
    <property type="match status" value="1"/>
</dbReference>
<keyword evidence="5 6" id="KW-0560">Oxidoreductase</keyword>
<dbReference type="FunFam" id="1.20.140.10:FF:000001">
    <property type="entry name" value="Acyl-CoA dehydrogenase"/>
    <property type="match status" value="1"/>
</dbReference>
<evidence type="ECO:0000256" key="1">
    <source>
        <dbReference type="ARBA" id="ARBA00001974"/>
    </source>
</evidence>
<dbReference type="Pfam" id="PF02770">
    <property type="entry name" value="Acyl-CoA_dh_M"/>
    <property type="match status" value="1"/>
</dbReference>
<protein>
    <submittedName>
        <fullName evidence="10">Acyl-CoA dehydrogenase</fullName>
    </submittedName>
</protein>
<evidence type="ECO:0000256" key="6">
    <source>
        <dbReference type="RuleBase" id="RU362125"/>
    </source>
</evidence>
<dbReference type="Pfam" id="PF00441">
    <property type="entry name" value="Acyl-CoA_dh_1"/>
    <property type="match status" value="1"/>
</dbReference>
<dbReference type="FunFam" id="2.40.110.10:FF:000009">
    <property type="entry name" value="Acyl-CoA dehydrogenase"/>
    <property type="match status" value="1"/>
</dbReference>
<comment type="similarity">
    <text evidence="2 6">Belongs to the acyl-CoA dehydrogenase family.</text>
</comment>
<dbReference type="InterPro" id="IPR037069">
    <property type="entry name" value="AcylCoA_DH/ox_N_sf"/>
</dbReference>
<proteinExistence type="inferred from homology"/>
<dbReference type="FunFam" id="1.10.540.10:FF:000026">
    <property type="entry name" value="Acyl-CoA dehydrogenase medium chain"/>
    <property type="match status" value="1"/>
</dbReference>
<dbReference type="GO" id="GO:0050660">
    <property type="term" value="F:flavin adenine dinucleotide binding"/>
    <property type="evidence" value="ECO:0007669"/>
    <property type="project" value="InterPro"/>
</dbReference>
<dbReference type="PANTHER" id="PTHR43884">
    <property type="entry name" value="ACYL-COA DEHYDROGENASE"/>
    <property type="match status" value="1"/>
</dbReference>
<dbReference type="InterPro" id="IPR013786">
    <property type="entry name" value="AcylCoA_DH/ox_N"/>
</dbReference>
<dbReference type="AlphaFoldDB" id="A0A2S7N507"/>